<dbReference type="SUPFAM" id="SSF51735">
    <property type="entry name" value="NAD(P)-binding Rossmann-fold domains"/>
    <property type="match status" value="1"/>
</dbReference>
<dbReference type="Proteomes" id="UP000272474">
    <property type="component" value="Unassembled WGS sequence"/>
</dbReference>
<dbReference type="Pfam" id="PF13460">
    <property type="entry name" value="NAD_binding_10"/>
    <property type="match status" value="1"/>
</dbReference>
<dbReference type="EMBL" id="RBAL01000005">
    <property type="protein sequence ID" value="RKN43000.1"/>
    <property type="molecule type" value="Genomic_DNA"/>
</dbReference>
<gene>
    <name evidence="4" type="ORF">D7294_10790</name>
</gene>
<keyword evidence="5" id="KW-1185">Reference proteome</keyword>
<evidence type="ECO:0000313" key="4">
    <source>
        <dbReference type="EMBL" id="RKN43000.1"/>
    </source>
</evidence>
<keyword evidence="1" id="KW-0521">NADP</keyword>
<dbReference type="OrthoDB" id="9771302at2"/>
<name>A0A3A9Z435_9ACTN</name>
<dbReference type="PANTHER" id="PTHR42748">
    <property type="entry name" value="NITROGEN METABOLITE REPRESSION PROTEIN NMRA FAMILY MEMBER"/>
    <property type="match status" value="1"/>
</dbReference>
<evidence type="ECO:0000313" key="5">
    <source>
        <dbReference type="Proteomes" id="UP000272474"/>
    </source>
</evidence>
<organism evidence="4 5">
    <name type="scientific">Streptomyces hoynatensis</name>
    <dbReference type="NCBI Taxonomy" id="1141874"/>
    <lineage>
        <taxon>Bacteria</taxon>
        <taxon>Bacillati</taxon>
        <taxon>Actinomycetota</taxon>
        <taxon>Actinomycetes</taxon>
        <taxon>Kitasatosporales</taxon>
        <taxon>Streptomycetaceae</taxon>
        <taxon>Streptomyces</taxon>
    </lineage>
</organism>
<evidence type="ECO:0000259" key="3">
    <source>
        <dbReference type="Pfam" id="PF13460"/>
    </source>
</evidence>
<comment type="caution">
    <text evidence="4">The sequence shown here is derived from an EMBL/GenBank/DDBJ whole genome shotgun (WGS) entry which is preliminary data.</text>
</comment>
<feature type="domain" description="NAD(P)-binding" evidence="3">
    <location>
        <begin position="43"/>
        <end position="211"/>
    </location>
</feature>
<proteinExistence type="predicted"/>
<dbReference type="AlphaFoldDB" id="A0A3A9Z435"/>
<evidence type="ECO:0000256" key="2">
    <source>
        <dbReference type="SAM" id="MobiDB-lite"/>
    </source>
</evidence>
<dbReference type="InterPro" id="IPR036291">
    <property type="entry name" value="NAD(P)-bd_dom_sf"/>
</dbReference>
<dbReference type="PANTHER" id="PTHR42748:SF3">
    <property type="entry name" value="BLL4366 PROTEIN"/>
    <property type="match status" value="1"/>
</dbReference>
<protein>
    <submittedName>
        <fullName evidence="4">NAD-dependent epimerase/dehydratase family protein</fullName>
    </submittedName>
</protein>
<evidence type="ECO:0000256" key="1">
    <source>
        <dbReference type="ARBA" id="ARBA00022857"/>
    </source>
</evidence>
<dbReference type="InterPro" id="IPR051164">
    <property type="entry name" value="NmrA-like_oxidored"/>
</dbReference>
<feature type="region of interest" description="Disordered" evidence="2">
    <location>
        <begin position="1"/>
        <end position="33"/>
    </location>
</feature>
<feature type="compositionally biased region" description="Basic and acidic residues" evidence="2">
    <location>
        <begin position="16"/>
        <end position="30"/>
    </location>
</feature>
<sequence>MESDPKRAEPVAGPREAADRAADAPADRPGARRGARLTVAVAGGTGTLGREVAGELRRHGHEVRVLSRRSAEYRVDLATGEGLADALAGCDVVVDAANNPSSAKGARLTLVEGTRHLLAAGAPAGVRHHVCVSLLGCERVPVGYNRVKEEQERLVTEGPLPWSIVRAAQFHELVGRMFTTAGRRRVLPVPGALLQPVAAAEVAAVVAEVAEGPEARGRVTVAGPEVVNARALARTWRSLTGRRALLLPVRVPGRAGRALRAGALTDERPDYRGSATFADWVMSQRDASAR</sequence>
<accession>A0A3A9Z435</accession>
<dbReference type="InterPro" id="IPR016040">
    <property type="entry name" value="NAD(P)-bd_dom"/>
</dbReference>
<reference evidence="4 5" key="1">
    <citation type="journal article" date="2014" name="Int. J. Syst. Evol. Microbiol.">
        <title>Streptomyces hoynatensis sp. nov., isolated from deep marine sediment.</title>
        <authorList>
            <person name="Veyisoglu A."/>
            <person name="Sahin N."/>
        </authorList>
    </citation>
    <scope>NUCLEOTIDE SEQUENCE [LARGE SCALE GENOMIC DNA]</scope>
    <source>
        <strain evidence="4 5">KCTC 29097</strain>
    </source>
</reference>
<dbReference type="Gene3D" id="3.40.50.720">
    <property type="entry name" value="NAD(P)-binding Rossmann-like Domain"/>
    <property type="match status" value="1"/>
</dbReference>